<accession>A0A434AFW1</accession>
<dbReference type="PROSITE" id="PS51257">
    <property type="entry name" value="PROKAR_LIPOPROTEIN"/>
    <property type="match status" value="1"/>
</dbReference>
<evidence type="ECO:0008006" key="4">
    <source>
        <dbReference type="Google" id="ProtNLM"/>
    </source>
</evidence>
<dbReference type="EMBL" id="RJJX01000026">
    <property type="protein sequence ID" value="RUT73205.1"/>
    <property type="molecule type" value="Genomic_DNA"/>
</dbReference>
<comment type="caution">
    <text evidence="2">The sequence shown here is derived from an EMBL/GenBank/DDBJ whole genome shotgun (WGS) entry which is preliminary data.</text>
</comment>
<feature type="chain" id="PRO_5019506957" description="Lipoprotein" evidence="1">
    <location>
        <begin position="24"/>
        <end position="370"/>
    </location>
</feature>
<dbReference type="RefSeq" id="WP_127344710.1">
    <property type="nucleotide sequence ID" value="NZ_RJJX01000026.1"/>
</dbReference>
<dbReference type="Proteomes" id="UP000282985">
    <property type="component" value="Unassembled WGS sequence"/>
</dbReference>
<sequence>MNYPLYKKLLFAIVIISSLTLSSCGSGGGGSEEVFAFKSTDLANKYWYANPYLSPDYNRDDALIVYRFEGGGVLKKQDFSGRRDEVVGSWSLSDNELVIEDESISATNRQEWFVQSKSTSNYLKLNSNTGTREFFTNINDLNDVSADAYVVNEVRLVNNAYESAYRMEYAVYGEKLSQVKVLPDANTSIQLEDFQNYQGQKIYLLPEKDRTDYFNQFTGGQKVKFYLKTEGGENYKLEDQLYESDIDALDNFSITATHASGSVKLTVNWKAVDEADIYYYVEILDKNANEYLPKFRSTRQPATAGEDKTLAIDNSVANELNLLNELPVGEDYYVKITGFKYEDGIDANNSSNKEMNIQAMTRFVFKAGQW</sequence>
<dbReference type="OrthoDB" id="1114736at2"/>
<dbReference type="AlphaFoldDB" id="A0A434AFW1"/>
<proteinExistence type="predicted"/>
<organism evidence="2 3">
    <name type="scientific">Ancylomarina longa</name>
    <dbReference type="NCBI Taxonomy" id="2487017"/>
    <lineage>
        <taxon>Bacteria</taxon>
        <taxon>Pseudomonadati</taxon>
        <taxon>Bacteroidota</taxon>
        <taxon>Bacteroidia</taxon>
        <taxon>Marinilabiliales</taxon>
        <taxon>Marinifilaceae</taxon>
        <taxon>Ancylomarina</taxon>
    </lineage>
</organism>
<name>A0A434AFW1_9BACT</name>
<reference evidence="2 3" key="1">
    <citation type="submission" date="2018-11" db="EMBL/GenBank/DDBJ databases">
        <title>Parancylomarina longa gen. nov., sp. nov., isolated from sediments of southern Okinawa.</title>
        <authorList>
            <person name="Fu T."/>
        </authorList>
    </citation>
    <scope>NUCLEOTIDE SEQUENCE [LARGE SCALE GENOMIC DNA]</scope>
    <source>
        <strain evidence="2 3">T3-2 S1-C</strain>
    </source>
</reference>
<evidence type="ECO:0000313" key="3">
    <source>
        <dbReference type="Proteomes" id="UP000282985"/>
    </source>
</evidence>
<protein>
    <recommendedName>
        <fullName evidence="4">Lipoprotein</fullName>
    </recommendedName>
</protein>
<keyword evidence="3" id="KW-1185">Reference proteome</keyword>
<gene>
    <name evidence="2" type="ORF">DLK05_14625</name>
</gene>
<evidence type="ECO:0000313" key="2">
    <source>
        <dbReference type="EMBL" id="RUT73205.1"/>
    </source>
</evidence>
<keyword evidence="1" id="KW-0732">Signal</keyword>
<feature type="signal peptide" evidence="1">
    <location>
        <begin position="1"/>
        <end position="23"/>
    </location>
</feature>
<evidence type="ECO:0000256" key="1">
    <source>
        <dbReference type="SAM" id="SignalP"/>
    </source>
</evidence>